<evidence type="ECO:0000313" key="3">
    <source>
        <dbReference type="Proteomes" id="UP001162131"/>
    </source>
</evidence>
<dbReference type="AlphaFoldDB" id="A0AAU9J7D0"/>
<evidence type="ECO:0000256" key="1">
    <source>
        <dbReference type="SAM" id="MobiDB-lite"/>
    </source>
</evidence>
<protein>
    <submittedName>
        <fullName evidence="2">Uncharacterized protein</fullName>
    </submittedName>
</protein>
<accession>A0AAU9J7D0</accession>
<proteinExistence type="predicted"/>
<organism evidence="2 3">
    <name type="scientific">Blepharisma stoltei</name>
    <dbReference type="NCBI Taxonomy" id="1481888"/>
    <lineage>
        <taxon>Eukaryota</taxon>
        <taxon>Sar</taxon>
        <taxon>Alveolata</taxon>
        <taxon>Ciliophora</taxon>
        <taxon>Postciliodesmatophora</taxon>
        <taxon>Heterotrichea</taxon>
        <taxon>Heterotrichida</taxon>
        <taxon>Blepharismidae</taxon>
        <taxon>Blepharisma</taxon>
    </lineage>
</organism>
<gene>
    <name evidence="2" type="ORF">BSTOLATCC_MIC35120</name>
</gene>
<sequence>MCTIPESLNLSLKTDDSTYPHETDYRDHSEKLPTILFDSFNISNVSSLHNLSPINPSAFEESSFYTTRSDCKCNECNLF</sequence>
<name>A0AAU9J7D0_9CILI</name>
<feature type="compositionally biased region" description="Polar residues" evidence="1">
    <location>
        <begin position="1"/>
        <end position="12"/>
    </location>
</feature>
<comment type="caution">
    <text evidence="2">The sequence shown here is derived from an EMBL/GenBank/DDBJ whole genome shotgun (WGS) entry which is preliminary data.</text>
</comment>
<dbReference type="EMBL" id="CAJZBQ010000035">
    <property type="protein sequence ID" value="CAG9324099.1"/>
    <property type="molecule type" value="Genomic_DNA"/>
</dbReference>
<reference evidence="2" key="1">
    <citation type="submission" date="2021-09" db="EMBL/GenBank/DDBJ databases">
        <authorList>
            <consortium name="AG Swart"/>
            <person name="Singh M."/>
            <person name="Singh A."/>
            <person name="Seah K."/>
            <person name="Emmerich C."/>
        </authorList>
    </citation>
    <scope>NUCLEOTIDE SEQUENCE</scope>
    <source>
        <strain evidence="2">ATCC30299</strain>
    </source>
</reference>
<feature type="region of interest" description="Disordered" evidence="1">
    <location>
        <begin position="1"/>
        <end position="25"/>
    </location>
</feature>
<feature type="compositionally biased region" description="Basic and acidic residues" evidence="1">
    <location>
        <begin position="13"/>
        <end position="25"/>
    </location>
</feature>
<keyword evidence="3" id="KW-1185">Reference proteome</keyword>
<dbReference type="Proteomes" id="UP001162131">
    <property type="component" value="Unassembled WGS sequence"/>
</dbReference>
<evidence type="ECO:0000313" key="2">
    <source>
        <dbReference type="EMBL" id="CAG9324099.1"/>
    </source>
</evidence>